<feature type="transmembrane region" description="Helical" evidence="1">
    <location>
        <begin position="112"/>
        <end position="137"/>
    </location>
</feature>
<feature type="transmembrane region" description="Helical" evidence="1">
    <location>
        <begin position="201"/>
        <end position="224"/>
    </location>
</feature>
<dbReference type="Gene3D" id="1.20.1070.10">
    <property type="entry name" value="Rhodopsin 7-helix transmembrane proteins"/>
    <property type="match status" value="1"/>
</dbReference>
<keyword evidence="1" id="KW-0812">Transmembrane</keyword>
<gene>
    <name evidence="2" type="ORF">DICVIV_00994</name>
</gene>
<dbReference type="AlphaFoldDB" id="A0A0D8Y9B8"/>
<keyword evidence="1" id="KW-0472">Membrane</keyword>
<dbReference type="EMBL" id="KN716159">
    <property type="protein sequence ID" value="KJH52787.1"/>
    <property type="molecule type" value="Genomic_DNA"/>
</dbReference>
<reference evidence="3" key="2">
    <citation type="journal article" date="2016" name="Sci. Rep.">
        <title>Dictyocaulus viviparus genome, variome and transcriptome elucidate lungworm biology and support future intervention.</title>
        <authorList>
            <person name="McNulty S.N."/>
            <person name="Strube C."/>
            <person name="Rosa B.A."/>
            <person name="Martin J.C."/>
            <person name="Tyagi R."/>
            <person name="Choi Y.J."/>
            <person name="Wang Q."/>
            <person name="Hallsworth Pepin K."/>
            <person name="Zhang X."/>
            <person name="Ozersky P."/>
            <person name="Wilson R.K."/>
            <person name="Sternberg P.W."/>
            <person name="Gasser R.B."/>
            <person name="Mitreva M."/>
        </authorList>
    </citation>
    <scope>NUCLEOTIDE SEQUENCE [LARGE SCALE GENOMIC DNA]</scope>
    <source>
        <strain evidence="3">HannoverDv2000</strain>
    </source>
</reference>
<keyword evidence="1" id="KW-1133">Transmembrane helix</keyword>
<dbReference type="PANTHER" id="PTHR23021:SF11">
    <property type="entry name" value="SERPENTINE RECEPTOR, CLASS T"/>
    <property type="match status" value="1"/>
</dbReference>
<organism evidence="2 3">
    <name type="scientific">Dictyocaulus viviparus</name>
    <name type="common">Bovine lungworm</name>
    <dbReference type="NCBI Taxonomy" id="29172"/>
    <lineage>
        <taxon>Eukaryota</taxon>
        <taxon>Metazoa</taxon>
        <taxon>Ecdysozoa</taxon>
        <taxon>Nematoda</taxon>
        <taxon>Chromadorea</taxon>
        <taxon>Rhabditida</taxon>
        <taxon>Rhabditina</taxon>
        <taxon>Rhabditomorpha</taxon>
        <taxon>Strongyloidea</taxon>
        <taxon>Metastrongylidae</taxon>
        <taxon>Dictyocaulus</taxon>
    </lineage>
</organism>
<dbReference type="Proteomes" id="UP000053766">
    <property type="component" value="Unassembled WGS sequence"/>
</dbReference>
<evidence type="ECO:0000313" key="2">
    <source>
        <dbReference type="EMBL" id="KJH52787.1"/>
    </source>
</evidence>
<evidence type="ECO:0000256" key="1">
    <source>
        <dbReference type="SAM" id="Phobius"/>
    </source>
</evidence>
<feature type="transmembrane region" description="Helical" evidence="1">
    <location>
        <begin position="297"/>
        <end position="320"/>
    </location>
</feature>
<reference evidence="2 3" key="1">
    <citation type="submission" date="2013-11" db="EMBL/GenBank/DDBJ databases">
        <title>Draft genome of the bovine lungworm Dictyocaulus viviparus.</title>
        <authorList>
            <person name="Mitreva M."/>
        </authorList>
    </citation>
    <scope>NUCLEOTIDE SEQUENCE [LARGE SCALE GENOMIC DNA]</scope>
    <source>
        <strain evidence="2 3">HannoverDv2000</strain>
    </source>
</reference>
<feature type="transmembrane region" description="Helical" evidence="1">
    <location>
        <begin position="43"/>
        <end position="66"/>
    </location>
</feature>
<dbReference type="Pfam" id="PF10321">
    <property type="entry name" value="7TM_GPCR_Srt"/>
    <property type="match status" value="1"/>
</dbReference>
<evidence type="ECO:0000313" key="3">
    <source>
        <dbReference type="Proteomes" id="UP000053766"/>
    </source>
</evidence>
<name>A0A0D8Y9B8_DICVI</name>
<protein>
    <recommendedName>
        <fullName evidence="4">G-protein coupled receptors family 1 profile domain-containing protein</fullName>
    </recommendedName>
</protein>
<feature type="transmembrane region" description="Helical" evidence="1">
    <location>
        <begin position="78"/>
        <end position="100"/>
    </location>
</feature>
<dbReference type="InterPro" id="IPR019425">
    <property type="entry name" value="7TM_GPCR_serpentine_rcpt_Srt"/>
</dbReference>
<proteinExistence type="predicted"/>
<evidence type="ECO:0008006" key="4">
    <source>
        <dbReference type="Google" id="ProtNLM"/>
    </source>
</evidence>
<accession>A0A0D8Y9B8</accession>
<dbReference type="SUPFAM" id="SSF81321">
    <property type="entry name" value="Family A G protein-coupled receptor-like"/>
    <property type="match status" value="1"/>
</dbReference>
<dbReference type="OrthoDB" id="5873245at2759"/>
<feature type="transmembrane region" description="Helical" evidence="1">
    <location>
        <begin position="268"/>
        <end position="291"/>
    </location>
</feature>
<keyword evidence="3" id="KW-1185">Reference proteome</keyword>
<feature type="transmembrane region" description="Helical" evidence="1">
    <location>
        <begin position="158"/>
        <end position="181"/>
    </location>
</feature>
<dbReference type="PANTHER" id="PTHR23021">
    <property type="entry name" value="SERPENTINE RECEPTOR, CLASS T"/>
    <property type="match status" value="1"/>
</dbReference>
<dbReference type="STRING" id="29172.A0A0D8Y9B8"/>
<sequence length="351" mass="40427">MTNDLQMTYLYTILHGYPYRPLYDCSNKTVEEWYATGTVQLPLGLYFLITGVILEMLYCPCLAAMVQLKLLNNSCYKLMFFLGFLDMSSIFVNSIMTGYFAIEGTVFCTNPILLITLGAFGCSCWCASCLTCVLLALSRCADLSESKFMKMCFKGNRVYFLIFITVLYLLFIMFFTTPASFNSNYVSWFFNPMNGHEASSYYNIYHTINNIVVSISITLLYIYLCIKFYSKTNSAISKVGRFQKQKKEFLHELTTIIQYIARLLSIQIFIQSFLICFINVIAAYIYVYMQFFSPPKWVVVVGQIAWQLSSGFVCIIYLTINGTIRGGVMRMIFPKKWMDQTFGQTVNSQYV</sequence>